<feature type="domain" description="Ig-like" evidence="8">
    <location>
        <begin position="379"/>
        <end position="455"/>
    </location>
</feature>
<evidence type="ECO:0000313" key="9">
    <source>
        <dbReference type="Ensembl" id="ENSSOCP00000005130.1"/>
    </source>
</evidence>
<dbReference type="InterPro" id="IPR052385">
    <property type="entry name" value="Obscurin/Obscurin-like_Reg"/>
</dbReference>
<dbReference type="InterPro" id="IPR003598">
    <property type="entry name" value="Ig_sub2"/>
</dbReference>
<protein>
    <submittedName>
        <fullName evidence="9">Obscurin like cytoskeletal adaptor 1</fullName>
    </submittedName>
</protein>
<dbReference type="SMART" id="SM00408">
    <property type="entry name" value="IGc2"/>
    <property type="match status" value="5"/>
</dbReference>
<organism evidence="9 10">
    <name type="scientific">Strix occidentalis caurina</name>
    <name type="common">northern spotted owl</name>
    <dbReference type="NCBI Taxonomy" id="311401"/>
    <lineage>
        <taxon>Eukaryota</taxon>
        <taxon>Metazoa</taxon>
        <taxon>Chordata</taxon>
        <taxon>Craniata</taxon>
        <taxon>Vertebrata</taxon>
        <taxon>Euteleostomi</taxon>
        <taxon>Archelosauria</taxon>
        <taxon>Archosauria</taxon>
        <taxon>Dinosauria</taxon>
        <taxon>Saurischia</taxon>
        <taxon>Theropoda</taxon>
        <taxon>Coelurosauria</taxon>
        <taxon>Aves</taxon>
        <taxon>Neognathae</taxon>
        <taxon>Neoaves</taxon>
        <taxon>Telluraves</taxon>
        <taxon>Strigiformes</taxon>
        <taxon>Strigidae</taxon>
        <taxon>Strix</taxon>
    </lineage>
</organism>
<dbReference type="InterPro" id="IPR013783">
    <property type="entry name" value="Ig-like_fold"/>
</dbReference>
<name>A0A8D0ESN5_STROC</name>
<dbReference type="InterPro" id="IPR036179">
    <property type="entry name" value="Ig-like_dom_sf"/>
</dbReference>
<dbReference type="FunFam" id="2.60.40.10:FF:000241">
    <property type="entry name" value="obscurin-like protein 1 isoform X2"/>
    <property type="match status" value="1"/>
</dbReference>
<dbReference type="InterPro" id="IPR007110">
    <property type="entry name" value="Ig-like_dom"/>
</dbReference>
<dbReference type="AlphaFoldDB" id="A0A8D0ESN5"/>
<keyword evidence="4" id="KW-0677">Repeat</keyword>
<feature type="domain" description="Ig-like" evidence="8">
    <location>
        <begin position="562"/>
        <end position="643"/>
    </location>
</feature>
<accession>A0A8D0ESN5</accession>
<sequence length="707" mass="75678">SPPPGMIVKRLPRKLDVMEGENAVFCVETREAAEGTCWSRDGLQLRESLLQAEGCVRRLLLRSAGPLDTGMYTCDAGDDAVSFVVTVTGELGTNAGAWTPPPDSAPAPLLASMMGLKAAVSQVPVLSPTSSLAEAPVRIVSSNEEAPHTYVAGQRVELWCQLSRPVALVRWYKDGEEVEADKSLVLEQEGPRHRLVLPCARPQDTGEFVCDASGDSVFYTVTVAGGCDPLHSANRWQRAKVDGGGCRSEDGMSDGRCWKSQVLVLSAPQVHIAPVPEAQQLQEVLAGLPVLLECQVSPPDAPVHWLKDGEAVVPTEVLTICSEGSSKRLHILAAAPTHSGMYTCDARDDATNFRVTVSGEQERCREQVSHPSSASPAEPPVRILHPAQRSLELLVQVPGRVELRCELSVLDAPVRWFKDGLELQDTGHVRLEEDGAHRSLVVLGATGRDAGEYLCDTGLRWVPGCCQTCVGLDWVSHHCLVAGEDLVLACELSRPDATVRWLRDGQEVQPGERVQVKACGVLRQLTVCGVQPSDSGCYVCDAASDRMVTSVEVSALPCPLHPPARPVRIVNKEEAQSPLEVLEGDSVTLVARLSPETAAVQWQKDGQMLHSGGRLLVCSEGPARSLTIKQAELGDSGVFLCNAGDDEVHFMLHVKGEPGGIPHPCQGAGTVPDPMPGCFMPPSHAGATGRGMAEPSAPSVQRRPCCL</sequence>
<dbReference type="InterPro" id="IPR013098">
    <property type="entry name" value="Ig_I-set"/>
</dbReference>
<evidence type="ECO:0000259" key="8">
    <source>
        <dbReference type="PROSITE" id="PS50835"/>
    </source>
</evidence>
<dbReference type="SUPFAM" id="SSF48726">
    <property type="entry name" value="Immunoglobulin"/>
    <property type="match status" value="6"/>
</dbReference>
<evidence type="ECO:0000256" key="5">
    <source>
        <dbReference type="ARBA" id="ARBA00023157"/>
    </source>
</evidence>
<dbReference type="Pfam" id="PF13927">
    <property type="entry name" value="Ig_3"/>
    <property type="match status" value="1"/>
</dbReference>
<evidence type="ECO:0000256" key="3">
    <source>
        <dbReference type="ARBA" id="ARBA00022553"/>
    </source>
</evidence>
<dbReference type="Gene3D" id="2.60.40.10">
    <property type="entry name" value="Immunoglobulins"/>
    <property type="match status" value="6"/>
</dbReference>
<reference evidence="9" key="1">
    <citation type="submission" date="2025-08" db="UniProtKB">
        <authorList>
            <consortium name="Ensembl"/>
        </authorList>
    </citation>
    <scope>IDENTIFICATION</scope>
</reference>
<dbReference type="FunFam" id="2.60.40.10:FF:000211">
    <property type="entry name" value="Obscurin-like protein 1"/>
    <property type="match status" value="3"/>
</dbReference>
<keyword evidence="2" id="KW-0963">Cytoplasm</keyword>
<dbReference type="Proteomes" id="UP000694551">
    <property type="component" value="Unplaced"/>
</dbReference>
<feature type="domain" description="Ig-like" evidence="8">
    <location>
        <begin position="483"/>
        <end position="554"/>
    </location>
</feature>
<dbReference type="SMART" id="SM00409">
    <property type="entry name" value="IG"/>
    <property type="match status" value="6"/>
</dbReference>
<dbReference type="PANTHER" id="PTHR35971">
    <property type="entry name" value="SI:DKEY-31G6.6"/>
    <property type="match status" value="1"/>
</dbReference>
<proteinExistence type="predicted"/>
<keyword evidence="5" id="KW-1015">Disulfide bond</keyword>
<dbReference type="Pfam" id="PF07679">
    <property type="entry name" value="I-set"/>
    <property type="match status" value="4"/>
</dbReference>
<evidence type="ECO:0000256" key="4">
    <source>
        <dbReference type="ARBA" id="ARBA00022737"/>
    </source>
</evidence>
<keyword evidence="6" id="KW-0393">Immunoglobulin domain</keyword>
<feature type="domain" description="Ig-like" evidence="8">
    <location>
        <begin position="4"/>
        <end position="88"/>
    </location>
</feature>
<dbReference type="PROSITE" id="PS50835">
    <property type="entry name" value="IG_LIKE"/>
    <property type="match status" value="6"/>
</dbReference>
<dbReference type="CDD" id="cd00096">
    <property type="entry name" value="Ig"/>
    <property type="match status" value="1"/>
</dbReference>
<feature type="domain" description="Ig-like" evidence="8">
    <location>
        <begin position="268"/>
        <end position="358"/>
    </location>
</feature>
<dbReference type="InterPro" id="IPR003599">
    <property type="entry name" value="Ig_sub"/>
</dbReference>
<evidence type="ECO:0000256" key="7">
    <source>
        <dbReference type="SAM" id="MobiDB-lite"/>
    </source>
</evidence>
<keyword evidence="10" id="KW-1185">Reference proteome</keyword>
<dbReference type="PANTHER" id="PTHR35971:SF5">
    <property type="entry name" value="OBSCURIN LIKE CYTOSKELETAL ADAPTOR 1"/>
    <property type="match status" value="1"/>
</dbReference>
<evidence type="ECO:0000313" key="10">
    <source>
        <dbReference type="Proteomes" id="UP000694551"/>
    </source>
</evidence>
<evidence type="ECO:0000256" key="6">
    <source>
        <dbReference type="ARBA" id="ARBA00023319"/>
    </source>
</evidence>
<feature type="domain" description="Ig-like" evidence="8">
    <location>
        <begin position="136"/>
        <end position="222"/>
    </location>
</feature>
<dbReference type="Ensembl" id="ENSSOCT00000005281.1">
    <property type="protein sequence ID" value="ENSSOCP00000005130.1"/>
    <property type="gene ID" value="ENSSOCG00000003103.1"/>
</dbReference>
<comment type="subcellular location">
    <subcellularLocation>
        <location evidence="1">Cytoplasm</location>
    </subcellularLocation>
</comment>
<feature type="region of interest" description="Disordered" evidence="7">
    <location>
        <begin position="685"/>
        <end position="707"/>
    </location>
</feature>
<evidence type="ECO:0000256" key="1">
    <source>
        <dbReference type="ARBA" id="ARBA00004496"/>
    </source>
</evidence>
<dbReference type="GO" id="GO:0005737">
    <property type="term" value="C:cytoplasm"/>
    <property type="evidence" value="ECO:0007669"/>
    <property type="project" value="UniProtKB-SubCell"/>
</dbReference>
<reference evidence="9" key="2">
    <citation type="submission" date="2025-09" db="UniProtKB">
        <authorList>
            <consortium name="Ensembl"/>
        </authorList>
    </citation>
    <scope>IDENTIFICATION</scope>
</reference>
<keyword evidence="3" id="KW-0597">Phosphoprotein</keyword>
<evidence type="ECO:0000256" key="2">
    <source>
        <dbReference type="ARBA" id="ARBA00022490"/>
    </source>
</evidence>